<evidence type="ECO:0000256" key="3">
    <source>
        <dbReference type="ARBA" id="ARBA00022801"/>
    </source>
</evidence>
<organism evidence="8 9">
    <name type="scientific">Tritrichomonas musculus</name>
    <dbReference type="NCBI Taxonomy" id="1915356"/>
    <lineage>
        <taxon>Eukaryota</taxon>
        <taxon>Metamonada</taxon>
        <taxon>Parabasalia</taxon>
        <taxon>Tritrichomonadida</taxon>
        <taxon>Tritrichomonadidae</taxon>
        <taxon>Tritrichomonas</taxon>
    </lineage>
</organism>
<evidence type="ECO:0000256" key="6">
    <source>
        <dbReference type="SAM" id="MobiDB-lite"/>
    </source>
</evidence>
<dbReference type="Gene3D" id="2.60.120.380">
    <property type="match status" value="1"/>
</dbReference>
<dbReference type="InterPro" id="IPR022398">
    <property type="entry name" value="Peptidase_S8_His-AS"/>
</dbReference>
<keyword evidence="9" id="KW-1185">Reference proteome</keyword>
<dbReference type="PANTHER" id="PTHR43399">
    <property type="entry name" value="SUBTILISIN-RELATED"/>
    <property type="match status" value="1"/>
</dbReference>
<gene>
    <name evidence="8" type="ORF">M9Y10_018916</name>
</gene>
<dbReference type="PANTHER" id="PTHR43399:SF4">
    <property type="entry name" value="CELL WALL-ASSOCIATED PROTEASE"/>
    <property type="match status" value="1"/>
</dbReference>
<feature type="domain" description="Peptidase S8/S53" evidence="7">
    <location>
        <begin position="283"/>
        <end position="650"/>
    </location>
</feature>
<comment type="similarity">
    <text evidence="1 5">Belongs to the peptidase S8 family.</text>
</comment>
<dbReference type="SUPFAM" id="SSF49785">
    <property type="entry name" value="Galactose-binding domain-like"/>
    <property type="match status" value="1"/>
</dbReference>
<dbReference type="Gene3D" id="3.40.50.200">
    <property type="entry name" value="Peptidase S8/S53 domain"/>
    <property type="match status" value="2"/>
</dbReference>
<dbReference type="InterPro" id="IPR023828">
    <property type="entry name" value="Peptidase_S8_Ser-AS"/>
</dbReference>
<accession>A0ABR2HJ09</accession>
<reference evidence="8 9" key="1">
    <citation type="submission" date="2024-04" db="EMBL/GenBank/DDBJ databases">
        <title>Tritrichomonas musculus Genome.</title>
        <authorList>
            <person name="Alves-Ferreira E."/>
            <person name="Grigg M."/>
            <person name="Lorenzi H."/>
            <person name="Galac M."/>
        </authorList>
    </citation>
    <scope>NUCLEOTIDE SEQUENCE [LARGE SCALE GENOMIC DNA]</scope>
    <source>
        <strain evidence="8 9">EAF2021</strain>
    </source>
</reference>
<dbReference type="InterPro" id="IPR051048">
    <property type="entry name" value="Peptidase_S8/S53_subtilisin"/>
</dbReference>
<feature type="region of interest" description="Disordered" evidence="6">
    <location>
        <begin position="941"/>
        <end position="965"/>
    </location>
</feature>
<dbReference type="InterPro" id="IPR008979">
    <property type="entry name" value="Galactose-bd-like_sf"/>
</dbReference>
<dbReference type="PROSITE" id="PS00137">
    <property type="entry name" value="SUBTILASE_HIS"/>
    <property type="match status" value="1"/>
</dbReference>
<evidence type="ECO:0000313" key="8">
    <source>
        <dbReference type="EMBL" id="KAK8847878.1"/>
    </source>
</evidence>
<protein>
    <recommendedName>
        <fullName evidence="7">Peptidase S8/S53 domain-containing protein</fullName>
    </recommendedName>
</protein>
<dbReference type="InterPro" id="IPR036852">
    <property type="entry name" value="Peptidase_S8/S53_dom_sf"/>
</dbReference>
<evidence type="ECO:0000256" key="4">
    <source>
        <dbReference type="ARBA" id="ARBA00022825"/>
    </source>
</evidence>
<evidence type="ECO:0000256" key="1">
    <source>
        <dbReference type="ARBA" id="ARBA00011073"/>
    </source>
</evidence>
<dbReference type="Proteomes" id="UP001470230">
    <property type="component" value="Unassembled WGS sequence"/>
</dbReference>
<dbReference type="PROSITE" id="PS51892">
    <property type="entry name" value="SUBTILASE"/>
    <property type="match status" value="1"/>
</dbReference>
<evidence type="ECO:0000259" key="7">
    <source>
        <dbReference type="Pfam" id="PF00082"/>
    </source>
</evidence>
<keyword evidence="3" id="KW-0378">Hydrolase</keyword>
<name>A0ABR2HJ09_9EUKA</name>
<dbReference type="PROSITE" id="PS00138">
    <property type="entry name" value="SUBTILASE_SER"/>
    <property type="match status" value="1"/>
</dbReference>
<proteinExistence type="inferred from homology"/>
<evidence type="ECO:0000256" key="5">
    <source>
        <dbReference type="PROSITE-ProRule" id="PRU01240"/>
    </source>
</evidence>
<dbReference type="PRINTS" id="PR00723">
    <property type="entry name" value="SUBTILISIN"/>
</dbReference>
<evidence type="ECO:0000313" key="9">
    <source>
        <dbReference type="Proteomes" id="UP001470230"/>
    </source>
</evidence>
<keyword evidence="4" id="KW-0720">Serine protease</keyword>
<comment type="caution">
    <text evidence="5">Lacks conserved residue(s) required for the propagation of feature annotation.</text>
</comment>
<dbReference type="Pfam" id="PF00082">
    <property type="entry name" value="Peptidase_S8"/>
    <property type="match status" value="1"/>
</dbReference>
<comment type="caution">
    <text evidence="8">The sequence shown here is derived from an EMBL/GenBank/DDBJ whole genome shotgun (WGS) entry which is preliminary data.</text>
</comment>
<dbReference type="InterPro" id="IPR015500">
    <property type="entry name" value="Peptidase_S8_subtilisin-rel"/>
</dbReference>
<keyword evidence="2" id="KW-0645">Protease</keyword>
<dbReference type="InterPro" id="IPR000209">
    <property type="entry name" value="Peptidase_S8/S53_dom"/>
</dbReference>
<sequence length="1157" mass="131054">MLTFIFISVIYCKSLEESSFSFITNVDKRHTLFHHVFTQKELLSNQGHWYYVHFLVDDYSDFQSFIKILPSNEIIKNTFLLFLNSKQVQMISNVSLIKKLVPEEKFDYVTENIDEADQLLVLTTDDFELPVQKEYYSIENKKRNGSFIITINQINLDKKKEMINYLENIAEVQSISIYKQPFSKNAIATGFSQKNRFDFKKDPDSFFYHLDRYLNNEGLTGKNEVITLYEKPIDFYHPMFRDDAFIEKQKDPLVLDFGMTDHRKFVYYTIKDANMEMIKKQIHIESHGSHVAGIIAGKNIYTDKTTEMFTHFDGIAPDAKILYAGKYDTMRMDVLKQKMNYFKSRVFSNSWGGENNNDAFNYNEMAVDNDFGLIIFACGNEYVQKGNFSIDILSGAKNILTVGAISDFYSKKDEFIVTSKNDPNKQITTNGINFTSPWFEGTIGAESGKTDILAIDLSKKDCNLFKNNKMFLGYGDSYSWVSTCVKEIKNFIWTKDSAKVKELLKSGSDVLITQNAEMDTSQKVERALYSSTGPTKIGLLKPDLLAPGTDIVSARPCSEEVASANCSDYTKNLYKIDKGTSMSAPNVAGSAALIHQYFREGKWVPNSKTSKNLKDLHMYDLDSSTIRALLINSCKHPLGSKTPDITYGHGVIDLSTIIPIKNDFGVQLSGQKKYSLIDSDENDERPSVNIHDHVVAKLEVKNKNTKLQITLSYLDRVINKDSPIPLAHDLDLVVESPSKKIFLGDHLQNGDTQHASTNEKIIINEDELEVGEYKIHVYAGAFVGGKLINKKHFSVVATGPIINDFLSFEKQSDCPCDKCDQDHSGYCLCDSDKEVGPVCQGKIETINGDKASVTVGPLEVKRLKFISNNNITYINSKSANPGRGVTIWSDKTCHLSIGEYSHNGKTGENKYETTKVDYENKEACVAIFNNNYESATYDIEVSDMPKPTPTPSPKKKSGGCSKKNDAGIEKINSKVLGNFKIQKAYLGLSSSVYFNFKYFVNLMHNARKLFGHLIPPPDFVHSAIWVGESDADDSTVGAIFVYGKYYADNYDPSFLFNDGAQSYVMTLGEFKKKYNTVDAIKLNLQRSINLFEFIDEVKSNGKWSADEYNWPNNNCQHFTSKCIDILNAARYIQNKNDWVYLPKTILKSLEKNENKEL</sequence>
<dbReference type="EMBL" id="JAPFFF010000027">
    <property type="protein sequence ID" value="KAK8847878.1"/>
    <property type="molecule type" value="Genomic_DNA"/>
</dbReference>
<dbReference type="SUPFAM" id="SSF52743">
    <property type="entry name" value="Subtilisin-like"/>
    <property type="match status" value="1"/>
</dbReference>
<evidence type="ECO:0000256" key="2">
    <source>
        <dbReference type="ARBA" id="ARBA00022670"/>
    </source>
</evidence>